<dbReference type="AlphaFoldDB" id="A0A0B4F102"/>
<accession>A0A0B4F102</accession>
<evidence type="ECO:0000313" key="8">
    <source>
        <dbReference type="Proteomes" id="UP000031186"/>
    </source>
</evidence>
<keyword evidence="8" id="KW-1185">Reference proteome</keyword>
<evidence type="ECO:0000313" key="7">
    <source>
        <dbReference type="EMBL" id="KID67905.1"/>
    </source>
</evidence>
<dbReference type="Pfam" id="PF01375">
    <property type="entry name" value="Enterotoxin_a"/>
    <property type="match status" value="1"/>
</dbReference>
<feature type="non-terminal residue" evidence="7">
    <location>
        <position position="1"/>
    </location>
</feature>
<sequence>MKTIRRILTTALALSLELCQGHAKHGLSSNTTIDRRQTGGESTYGERAVMHVYRGEIRRTPEQVKQDGGFYSRGVQRILSGNPPSVEELELGSSLYRHAAGDTAEFTRYVSTSIDPGVSLTFAVDDERPTGKGYIYKIHASQRLVDLNRSLGKYSPYPGQHEYVAMEFIPFEQIEGWWTVTYQDDFSEPAIGRRTRMQLREGSLRGFHQNPDFDNSFKYARTGGIAPQLAGFPRLSAAWEDRSWQEYKTIPVSKSLDDMIGAACAGKASCRLERITPKVASWRFNKLTTSKALASNGPIDPTKQKKPFSGFRVYGKAATLVGIQALAPHMRQVLHWLREWDHPIGHAVRWIDDHINELQQMIGGPPRSDISGNDNQAALINFFKYIFWLLQGSDRKPEQLDLLSYGEKTRRRLVSVNDILRTCDRVDEQPPEDALLRDNLQESCSEMRDKAMEVEGLTEEEVVVGRNLCSSCQTCTWEPEHGLCRDKAGTIVWPREPLPEGDQYAPTLQTGENPCQVSRKRARRAAEA</sequence>
<feature type="signal peptide" evidence="6">
    <location>
        <begin position="1"/>
        <end position="23"/>
    </location>
</feature>
<protein>
    <submittedName>
        <fullName evidence="7">Heat-labile enterotoxin IIB, A chain</fullName>
    </submittedName>
</protein>
<dbReference type="HOGENOM" id="CLU_022037_0_0_1"/>
<evidence type="ECO:0000256" key="1">
    <source>
        <dbReference type="ARBA" id="ARBA00022656"/>
    </source>
</evidence>
<organism evidence="7 8">
    <name type="scientific">Metarhizium anisopliae (strain ARSEF 549)</name>
    <dbReference type="NCBI Taxonomy" id="3151832"/>
    <lineage>
        <taxon>Eukaryota</taxon>
        <taxon>Fungi</taxon>
        <taxon>Dikarya</taxon>
        <taxon>Ascomycota</taxon>
        <taxon>Pezizomycotina</taxon>
        <taxon>Sordariomycetes</taxon>
        <taxon>Hypocreomycetidae</taxon>
        <taxon>Hypocreales</taxon>
        <taxon>Clavicipitaceae</taxon>
        <taxon>Metarhizium</taxon>
    </lineage>
</organism>
<feature type="chain" id="PRO_5002087908" evidence="6">
    <location>
        <begin position="24"/>
        <end position="528"/>
    </location>
</feature>
<evidence type="ECO:0000256" key="3">
    <source>
        <dbReference type="ARBA" id="ARBA00023026"/>
    </source>
</evidence>
<dbReference type="VEuPathDB" id="FungiDB:MAN_02761"/>
<keyword evidence="4" id="KW-1015">Disulfide bond</keyword>
<keyword evidence="2 6" id="KW-0732">Signal</keyword>
<evidence type="ECO:0000256" key="6">
    <source>
        <dbReference type="SAM" id="SignalP"/>
    </source>
</evidence>
<reference evidence="7 8" key="1">
    <citation type="journal article" date="2014" name="Proc. Natl. Acad. Sci. U.S.A.">
        <title>Trajectory and genomic determinants of fungal-pathogen speciation and host adaptation.</title>
        <authorList>
            <person name="Hu X."/>
            <person name="Xiao G."/>
            <person name="Zheng P."/>
            <person name="Shang Y."/>
            <person name="Su Y."/>
            <person name="Zhang X."/>
            <person name="Liu X."/>
            <person name="Zhan S."/>
            <person name="St Leger R.J."/>
            <person name="Wang C."/>
        </authorList>
    </citation>
    <scope>NUCLEOTIDE SEQUENCE [LARGE SCALE GENOMIC DNA]</scope>
    <source>
        <strain evidence="7 8">ARSEF 549</strain>
    </source>
</reference>
<dbReference type="PRINTS" id="PR00771">
    <property type="entry name" value="ENTEROTOXINA"/>
</dbReference>
<comment type="caution">
    <text evidence="7">The sequence shown here is derived from an EMBL/GenBank/DDBJ whole genome shotgun (WGS) entry which is preliminary data.</text>
</comment>
<keyword evidence="3" id="KW-0843">Virulence</keyword>
<gene>
    <name evidence="7" type="ORF">MAN_02761</name>
</gene>
<dbReference type="Proteomes" id="UP000031186">
    <property type="component" value="Unassembled WGS sequence"/>
</dbReference>
<dbReference type="SUPFAM" id="SSF56399">
    <property type="entry name" value="ADP-ribosylation"/>
    <property type="match status" value="1"/>
</dbReference>
<dbReference type="EMBL" id="AZNF01000003">
    <property type="protein sequence ID" value="KID67905.1"/>
    <property type="molecule type" value="Genomic_DNA"/>
</dbReference>
<keyword evidence="1" id="KW-0800">Toxin</keyword>
<dbReference type="GO" id="GO:0090729">
    <property type="term" value="F:toxin activity"/>
    <property type="evidence" value="ECO:0007669"/>
    <property type="project" value="UniProtKB-KW"/>
</dbReference>
<proteinExistence type="predicted"/>
<name>A0A0B4F102_METAF</name>
<evidence type="ECO:0000256" key="2">
    <source>
        <dbReference type="ARBA" id="ARBA00022729"/>
    </source>
</evidence>
<feature type="compositionally biased region" description="Basic residues" evidence="5">
    <location>
        <begin position="518"/>
        <end position="528"/>
    </location>
</feature>
<feature type="region of interest" description="Disordered" evidence="5">
    <location>
        <begin position="495"/>
        <end position="528"/>
    </location>
</feature>
<dbReference type="InterPro" id="IPR001144">
    <property type="entry name" value="Enterotoxin_A"/>
</dbReference>
<evidence type="ECO:0000256" key="4">
    <source>
        <dbReference type="ARBA" id="ARBA00023157"/>
    </source>
</evidence>
<dbReference type="Gene3D" id="3.90.210.10">
    <property type="entry name" value="Heat-Labile Enterotoxin, subunit A"/>
    <property type="match status" value="1"/>
</dbReference>
<feature type="compositionally biased region" description="Polar residues" evidence="5">
    <location>
        <begin position="506"/>
        <end position="516"/>
    </location>
</feature>
<evidence type="ECO:0000256" key="5">
    <source>
        <dbReference type="SAM" id="MobiDB-lite"/>
    </source>
</evidence>